<dbReference type="RefSeq" id="WP_109725387.1">
    <property type="nucleotide sequence ID" value="NZ_QGDI01000002.1"/>
</dbReference>
<keyword evidence="2" id="KW-0732">Signal</keyword>
<reference evidence="3 4" key="1">
    <citation type="submission" date="2018-05" db="EMBL/GenBank/DDBJ databases">
        <title>The Hungate 1000. A catalogue of reference genomes from the rumen microbiome.</title>
        <authorList>
            <person name="Kelly W."/>
        </authorList>
    </citation>
    <scope>NUCLEOTIDE SEQUENCE [LARGE SCALE GENOMIC DNA]</scope>
    <source>
        <strain evidence="3 4">SAb67</strain>
    </source>
</reference>
<proteinExistence type="predicted"/>
<dbReference type="PROSITE" id="PS51257">
    <property type="entry name" value="PROKAR_LIPOPROTEIN"/>
    <property type="match status" value="1"/>
</dbReference>
<evidence type="ECO:0000256" key="1">
    <source>
        <dbReference type="SAM" id="MobiDB-lite"/>
    </source>
</evidence>
<feature type="compositionally biased region" description="Low complexity" evidence="1">
    <location>
        <begin position="25"/>
        <end position="69"/>
    </location>
</feature>
<comment type="caution">
    <text evidence="3">The sequence shown here is derived from an EMBL/GenBank/DDBJ whole genome shotgun (WGS) entry which is preliminary data.</text>
</comment>
<dbReference type="Proteomes" id="UP000245720">
    <property type="component" value="Unassembled WGS sequence"/>
</dbReference>
<dbReference type="AlphaFoldDB" id="A0A315YQQ1"/>
<sequence length="180" mass="20161">MKKKMTLFALCFMCVSLMACGTQTTNTSVKQTETSTTTAAEQTSKPTEAAQQETTEAATQEQTETVQTEMPEETSAEQRESVSEAISEDQALDAIKNYCFTNNPELKNMASSDEYTIYWNVTSNTANEIVVLYRSYTGAETRYYIDPVSGETYSTELVPGIIDEEQRTEESFNVKDYMAE</sequence>
<evidence type="ECO:0000256" key="2">
    <source>
        <dbReference type="SAM" id="SignalP"/>
    </source>
</evidence>
<feature type="signal peptide" evidence="2">
    <location>
        <begin position="1"/>
        <end position="19"/>
    </location>
</feature>
<dbReference type="OrthoDB" id="1071734at2"/>
<protein>
    <submittedName>
        <fullName evidence="3">Uncharacterized protein</fullName>
    </submittedName>
</protein>
<evidence type="ECO:0000313" key="4">
    <source>
        <dbReference type="Proteomes" id="UP000245720"/>
    </source>
</evidence>
<gene>
    <name evidence="3" type="ORF">IE37_00492</name>
</gene>
<organism evidence="3 4">
    <name type="scientific">Ruminococcus flavefaciens</name>
    <dbReference type="NCBI Taxonomy" id="1265"/>
    <lineage>
        <taxon>Bacteria</taxon>
        <taxon>Bacillati</taxon>
        <taxon>Bacillota</taxon>
        <taxon>Clostridia</taxon>
        <taxon>Eubacteriales</taxon>
        <taxon>Oscillospiraceae</taxon>
        <taxon>Ruminococcus</taxon>
    </lineage>
</organism>
<feature type="region of interest" description="Disordered" evidence="1">
    <location>
        <begin position="25"/>
        <end position="86"/>
    </location>
</feature>
<name>A0A315YQQ1_RUMFL</name>
<feature type="chain" id="PRO_5038982924" evidence="2">
    <location>
        <begin position="20"/>
        <end position="180"/>
    </location>
</feature>
<evidence type="ECO:0000313" key="3">
    <source>
        <dbReference type="EMBL" id="PWJ14508.1"/>
    </source>
</evidence>
<dbReference type="EMBL" id="QGDI01000002">
    <property type="protein sequence ID" value="PWJ14508.1"/>
    <property type="molecule type" value="Genomic_DNA"/>
</dbReference>
<accession>A0A315YQQ1</accession>